<comment type="subcellular location">
    <subcellularLocation>
        <location evidence="1 6">Membrane</location>
        <topology evidence="1 6">Multi-pass membrane protein</topology>
    </subcellularLocation>
</comment>
<proteinExistence type="inferred from homology"/>
<dbReference type="PANTHER" id="PTHR19282:SF544">
    <property type="entry name" value="TETRASPANIN"/>
    <property type="match status" value="1"/>
</dbReference>
<dbReference type="AlphaFoldDB" id="A0ABD2QKB9"/>
<dbReference type="PRINTS" id="PR00259">
    <property type="entry name" value="TMFOUR"/>
</dbReference>
<name>A0ABD2QKB9_9PLAT</name>
<dbReference type="SUPFAM" id="SSF48652">
    <property type="entry name" value="Tetraspanin"/>
    <property type="match status" value="1"/>
</dbReference>
<protein>
    <recommendedName>
        <fullName evidence="6">Tetraspanin</fullName>
    </recommendedName>
</protein>
<gene>
    <name evidence="7" type="ORF">Ciccas_001321</name>
</gene>
<dbReference type="Pfam" id="PF00335">
    <property type="entry name" value="Tetraspanin"/>
    <property type="match status" value="1"/>
</dbReference>
<comment type="caution">
    <text evidence="7">The sequence shown here is derived from an EMBL/GenBank/DDBJ whole genome shotgun (WGS) entry which is preliminary data.</text>
</comment>
<dbReference type="PANTHER" id="PTHR19282">
    <property type="entry name" value="TETRASPANIN"/>
    <property type="match status" value="1"/>
</dbReference>
<keyword evidence="3 6" id="KW-0812">Transmembrane</keyword>
<keyword evidence="5 6" id="KW-0472">Membrane</keyword>
<evidence type="ECO:0000256" key="6">
    <source>
        <dbReference type="RuleBase" id="RU361218"/>
    </source>
</evidence>
<accession>A0ABD2QKB9</accession>
<dbReference type="Gene3D" id="1.10.1450.10">
    <property type="entry name" value="Tetraspanin"/>
    <property type="match status" value="1"/>
</dbReference>
<reference evidence="7 8" key="1">
    <citation type="submission" date="2024-11" db="EMBL/GenBank/DDBJ databases">
        <title>Adaptive evolution of stress response genes in parasites aligns with host niche diversity.</title>
        <authorList>
            <person name="Hahn C."/>
            <person name="Resl P."/>
        </authorList>
    </citation>
    <scope>NUCLEOTIDE SEQUENCE [LARGE SCALE GENOMIC DNA]</scope>
    <source>
        <strain evidence="7">EGGRZ-B1_66</strain>
        <tissue evidence="7">Body</tissue>
    </source>
</reference>
<evidence type="ECO:0000256" key="4">
    <source>
        <dbReference type="ARBA" id="ARBA00022989"/>
    </source>
</evidence>
<evidence type="ECO:0000313" key="7">
    <source>
        <dbReference type="EMBL" id="KAL3319994.1"/>
    </source>
</evidence>
<feature type="transmembrane region" description="Helical" evidence="6">
    <location>
        <begin position="247"/>
        <end position="273"/>
    </location>
</feature>
<dbReference type="GO" id="GO:0016020">
    <property type="term" value="C:membrane"/>
    <property type="evidence" value="ECO:0007669"/>
    <property type="project" value="UniProtKB-SubCell"/>
</dbReference>
<evidence type="ECO:0000256" key="5">
    <source>
        <dbReference type="ARBA" id="ARBA00023136"/>
    </source>
</evidence>
<dbReference type="Proteomes" id="UP001626550">
    <property type="component" value="Unassembled WGS sequence"/>
</dbReference>
<organism evidence="7 8">
    <name type="scientific">Cichlidogyrus casuarinus</name>
    <dbReference type="NCBI Taxonomy" id="1844966"/>
    <lineage>
        <taxon>Eukaryota</taxon>
        <taxon>Metazoa</taxon>
        <taxon>Spiralia</taxon>
        <taxon>Lophotrochozoa</taxon>
        <taxon>Platyhelminthes</taxon>
        <taxon>Monogenea</taxon>
        <taxon>Monopisthocotylea</taxon>
        <taxon>Dactylogyridea</taxon>
        <taxon>Ancyrocephalidae</taxon>
        <taxon>Cichlidogyrus</taxon>
    </lineage>
</organism>
<dbReference type="InterPro" id="IPR018499">
    <property type="entry name" value="Tetraspanin/Peripherin"/>
</dbReference>
<evidence type="ECO:0000256" key="3">
    <source>
        <dbReference type="ARBA" id="ARBA00022692"/>
    </source>
</evidence>
<evidence type="ECO:0000256" key="2">
    <source>
        <dbReference type="ARBA" id="ARBA00006840"/>
    </source>
</evidence>
<dbReference type="InterPro" id="IPR000301">
    <property type="entry name" value="Tetraspanin_animals"/>
</dbReference>
<dbReference type="PIRSF" id="PIRSF002419">
    <property type="entry name" value="Tetraspanin"/>
    <property type="match status" value="1"/>
</dbReference>
<feature type="transmembrane region" description="Helical" evidence="6">
    <location>
        <begin position="52"/>
        <end position="73"/>
    </location>
</feature>
<sequence length="279" mass="31031">MAVAKRSLKLILYLICVIFMFFGSALIALGIVTAVDSGDFTVVLNSALYSSSVYMIIFAGLVILLTSLCGYLGSEKENRGLLIIYIVILVLCVLFIFIAGIIALVSRDALTQATKSAMNNTLSQQYGRYRIVTATWDLIQSKLRCCAIEDRGWTSYIDSTWDFYVNADIHDKNAKISESNVFYKYVPVSCCWKLIDPLTGWPTETFLGVEQCQNFQFGPPNLPNGAHNTALYYGGCFNAIKMYLMRFALPLGILALISMLIMILAIVTAVVLLTRIRND</sequence>
<evidence type="ECO:0000313" key="8">
    <source>
        <dbReference type="Proteomes" id="UP001626550"/>
    </source>
</evidence>
<keyword evidence="8" id="KW-1185">Reference proteome</keyword>
<dbReference type="InterPro" id="IPR008952">
    <property type="entry name" value="Tetraspanin_EC2_sf"/>
</dbReference>
<feature type="transmembrane region" description="Helical" evidence="6">
    <location>
        <begin position="12"/>
        <end position="32"/>
    </location>
</feature>
<comment type="similarity">
    <text evidence="2 6">Belongs to the tetraspanin (TM4SF) family.</text>
</comment>
<feature type="transmembrane region" description="Helical" evidence="6">
    <location>
        <begin position="80"/>
        <end position="105"/>
    </location>
</feature>
<dbReference type="EMBL" id="JBJKFK010000084">
    <property type="protein sequence ID" value="KAL3319994.1"/>
    <property type="molecule type" value="Genomic_DNA"/>
</dbReference>
<evidence type="ECO:0000256" key="1">
    <source>
        <dbReference type="ARBA" id="ARBA00004141"/>
    </source>
</evidence>
<keyword evidence="4 6" id="KW-1133">Transmembrane helix</keyword>